<protein>
    <submittedName>
        <fullName evidence="2">Uncharacterized protein</fullName>
    </submittedName>
</protein>
<dbReference type="RefSeq" id="WP_093726921.1">
    <property type="nucleotide sequence ID" value="NZ_FMZB01000004.1"/>
</dbReference>
<keyword evidence="3" id="KW-1185">Reference proteome</keyword>
<dbReference type="Proteomes" id="UP000198666">
    <property type="component" value="Unassembled WGS sequence"/>
</dbReference>
<dbReference type="AlphaFoldDB" id="A0A1G6PGT0"/>
<evidence type="ECO:0000256" key="1">
    <source>
        <dbReference type="SAM" id="Phobius"/>
    </source>
</evidence>
<evidence type="ECO:0000313" key="3">
    <source>
        <dbReference type="Proteomes" id="UP000198666"/>
    </source>
</evidence>
<sequence>MKGIGILLIAWVIFALCFNILGMLHLVSMVITLPVLFLSLFVAVYFFTRKRTYKGMKKPTR</sequence>
<dbReference type="OrthoDB" id="9958166at2"/>
<dbReference type="EMBL" id="FMZB01000004">
    <property type="protein sequence ID" value="SDC79238.1"/>
    <property type="molecule type" value="Genomic_DNA"/>
</dbReference>
<feature type="transmembrane region" description="Helical" evidence="1">
    <location>
        <begin position="27"/>
        <end position="48"/>
    </location>
</feature>
<gene>
    <name evidence="2" type="ORF">SAMN05421663_104123</name>
</gene>
<evidence type="ECO:0000313" key="2">
    <source>
        <dbReference type="EMBL" id="SDC79238.1"/>
    </source>
</evidence>
<proteinExistence type="predicted"/>
<keyword evidence="1" id="KW-0812">Transmembrane</keyword>
<reference evidence="3" key="1">
    <citation type="submission" date="2016-10" db="EMBL/GenBank/DDBJ databases">
        <authorList>
            <person name="Varghese N."/>
            <person name="Submissions S."/>
        </authorList>
    </citation>
    <scope>NUCLEOTIDE SEQUENCE [LARGE SCALE GENOMIC DNA]</scope>
    <source>
        <strain evidence="3">DSM 21620</strain>
    </source>
</reference>
<name>A0A1G6PGT0_9BACI</name>
<keyword evidence="1" id="KW-0472">Membrane</keyword>
<accession>A0A1G6PGT0</accession>
<keyword evidence="1" id="KW-1133">Transmembrane helix</keyword>
<organism evidence="2 3">
    <name type="scientific">Terribacillus halophilus</name>
    <dbReference type="NCBI Taxonomy" id="361279"/>
    <lineage>
        <taxon>Bacteria</taxon>
        <taxon>Bacillati</taxon>
        <taxon>Bacillota</taxon>
        <taxon>Bacilli</taxon>
        <taxon>Bacillales</taxon>
        <taxon>Bacillaceae</taxon>
        <taxon>Terribacillus</taxon>
    </lineage>
</organism>